<dbReference type="PANTHER" id="PTHR11104">
    <property type="entry name" value="AMINOGLYCOSIDE N3-ACETYLTRANSFERASE"/>
    <property type="match status" value="1"/>
</dbReference>
<keyword evidence="4" id="KW-0046">Antibiotic resistance</keyword>
<sequence length="274" mass="29336">MKPLAVGDARAAPSVVTESDLQEGLRALGIDDGSLVLVHASLSAFGVIPGGEQTLIRALRSAVGVEGTLVMPSQSWQLCDPDFLDDPALDPAERAAVREALPVYDELLTPTRSMGRVAELFRLQPGTRRSPHPHRSFAAAGPLSREITRVHEPGSPFGESSPLARLYDADAFVLLLGVGFDKCTSLHLAEERAAQGHPRKMVRNGAPTGVAGAREWVSWEEPVVDDSDFAAIGTAFEGAGHVRALTVGDAQCRALSMVEFVDFAVENLKDRRSH</sequence>
<dbReference type="AlphaFoldDB" id="A0A9X1LW50"/>
<dbReference type="SUPFAM" id="SSF110710">
    <property type="entry name" value="TTHA0583/YokD-like"/>
    <property type="match status" value="1"/>
</dbReference>
<dbReference type="EMBL" id="JAGTTN010000003">
    <property type="protein sequence ID" value="MCC2032753.1"/>
    <property type="molecule type" value="Genomic_DNA"/>
</dbReference>
<keyword evidence="3 4" id="KW-0012">Acyltransferase</keyword>
<evidence type="ECO:0000256" key="1">
    <source>
        <dbReference type="ARBA" id="ARBA00006383"/>
    </source>
</evidence>
<evidence type="ECO:0000256" key="2">
    <source>
        <dbReference type="ARBA" id="ARBA00022679"/>
    </source>
</evidence>
<comment type="similarity">
    <text evidence="1 4">Belongs to the antibiotic N-acetyltransferase family.</text>
</comment>
<accession>A0A9X1LW50</accession>
<gene>
    <name evidence="5" type="ORF">KEC57_11235</name>
</gene>
<evidence type="ECO:0000313" key="5">
    <source>
        <dbReference type="EMBL" id="MCC2032753.1"/>
    </source>
</evidence>
<organism evidence="5 6">
    <name type="scientific">Microbacterium allomyrinae</name>
    <dbReference type="NCBI Taxonomy" id="2830666"/>
    <lineage>
        <taxon>Bacteria</taxon>
        <taxon>Bacillati</taxon>
        <taxon>Actinomycetota</taxon>
        <taxon>Actinomycetes</taxon>
        <taxon>Micrococcales</taxon>
        <taxon>Microbacteriaceae</taxon>
        <taxon>Microbacterium</taxon>
    </lineage>
</organism>
<dbReference type="InterPro" id="IPR003679">
    <property type="entry name" value="Amioglycoside_AcTrfase"/>
</dbReference>
<dbReference type="InterPro" id="IPR028345">
    <property type="entry name" value="Antibiotic_NAT-like"/>
</dbReference>
<dbReference type="PANTHER" id="PTHR11104:SF0">
    <property type="entry name" value="SPBETA PROPHAGE-DERIVED AMINOGLYCOSIDE N(3')-ACETYLTRANSFERASE-LIKE PROTEIN YOKD"/>
    <property type="match status" value="1"/>
</dbReference>
<dbReference type="Pfam" id="PF02522">
    <property type="entry name" value="Antibiotic_NAT"/>
    <property type="match status" value="1"/>
</dbReference>
<dbReference type="RefSeq" id="WP_229384709.1">
    <property type="nucleotide sequence ID" value="NZ_JAGTTN010000003.1"/>
</dbReference>
<proteinExistence type="inferred from homology"/>
<keyword evidence="2 4" id="KW-0808">Transferase</keyword>
<comment type="catalytic activity">
    <reaction evidence="4">
        <text>a 2-deoxystreptamine antibiotic + acetyl-CoA = an N(3)-acetyl-2-deoxystreptamine antibiotic + CoA + H(+)</text>
        <dbReference type="Rhea" id="RHEA:12665"/>
        <dbReference type="ChEBI" id="CHEBI:15378"/>
        <dbReference type="ChEBI" id="CHEBI:57287"/>
        <dbReference type="ChEBI" id="CHEBI:57288"/>
        <dbReference type="ChEBI" id="CHEBI:57921"/>
        <dbReference type="ChEBI" id="CHEBI:77452"/>
        <dbReference type="EC" id="2.3.1.81"/>
    </reaction>
</comment>
<evidence type="ECO:0000256" key="3">
    <source>
        <dbReference type="ARBA" id="ARBA00023315"/>
    </source>
</evidence>
<evidence type="ECO:0000313" key="6">
    <source>
        <dbReference type="Proteomes" id="UP001139354"/>
    </source>
</evidence>
<dbReference type="GO" id="GO:0046353">
    <property type="term" value="F:aminoglycoside 3-N-acetyltransferase activity"/>
    <property type="evidence" value="ECO:0007669"/>
    <property type="project" value="UniProtKB-EC"/>
</dbReference>
<dbReference type="GO" id="GO:0046677">
    <property type="term" value="P:response to antibiotic"/>
    <property type="evidence" value="ECO:0007669"/>
    <property type="project" value="UniProtKB-KW"/>
</dbReference>
<comment type="caution">
    <text evidence="5">The sequence shown here is derived from an EMBL/GenBank/DDBJ whole genome shotgun (WGS) entry which is preliminary data.</text>
</comment>
<dbReference type="Proteomes" id="UP001139354">
    <property type="component" value="Unassembled WGS sequence"/>
</dbReference>
<keyword evidence="6" id="KW-1185">Reference proteome</keyword>
<evidence type="ECO:0000256" key="4">
    <source>
        <dbReference type="RuleBase" id="RU365031"/>
    </source>
</evidence>
<protein>
    <recommendedName>
        <fullName evidence="4">Aminoglycoside N(3)-acetyltransferase</fullName>
        <ecNumber evidence="4">2.3.1.-</ecNumber>
    </recommendedName>
</protein>
<reference evidence="5" key="1">
    <citation type="submission" date="2021-04" db="EMBL/GenBank/DDBJ databases">
        <title>Microbacterium tenobrionis sp. nov. and Microbacterium allomyrinae sp. nov., isolated from larvae of Tenobrio molitor and Allomyrina dichotoma, respectively.</title>
        <authorList>
            <person name="Lee S.D."/>
        </authorList>
    </citation>
    <scope>NUCLEOTIDE SEQUENCE</scope>
    <source>
        <strain evidence="5">BWT-G7</strain>
    </source>
</reference>
<dbReference type="EC" id="2.3.1.-" evidence="4"/>
<name>A0A9X1LW50_9MICO</name>